<keyword evidence="2" id="KW-1185">Reference proteome</keyword>
<accession>A0A967EFU7</accession>
<gene>
    <name evidence="1" type="ORF">HAT86_06970</name>
</gene>
<organism evidence="1 2">
    <name type="scientific">Roseovarius gahaiensis</name>
    <dbReference type="NCBI Taxonomy" id="2716691"/>
    <lineage>
        <taxon>Bacteria</taxon>
        <taxon>Pseudomonadati</taxon>
        <taxon>Pseudomonadota</taxon>
        <taxon>Alphaproteobacteria</taxon>
        <taxon>Rhodobacterales</taxon>
        <taxon>Roseobacteraceae</taxon>
        <taxon>Roseovarius</taxon>
    </lineage>
</organism>
<sequence length="69" mass="7816">MADLEQQLAQLKADILEDDSGARYTHAPLLAKLMAELEQQGQRIPPDIRCLHEELVNETIEAQFDNMPV</sequence>
<protein>
    <submittedName>
        <fullName evidence="1">Uncharacterized protein</fullName>
    </submittedName>
</protein>
<name>A0A967EFU7_9RHOB</name>
<evidence type="ECO:0000313" key="1">
    <source>
        <dbReference type="EMBL" id="NHQ74206.1"/>
    </source>
</evidence>
<dbReference type="EMBL" id="JAAORB010000009">
    <property type="protein sequence ID" value="NHQ74206.1"/>
    <property type="molecule type" value="Genomic_DNA"/>
</dbReference>
<reference evidence="1" key="1">
    <citation type="submission" date="2020-03" db="EMBL/GenBank/DDBJ databases">
        <title>Roseovarius gahaiensis sp. nov., isolated from Gahai Saline Lake, China.</title>
        <authorList>
            <person name="Sun X."/>
        </authorList>
    </citation>
    <scope>NUCLEOTIDE SEQUENCE</scope>
    <source>
        <strain evidence="1">GH877</strain>
    </source>
</reference>
<dbReference type="RefSeq" id="WP_167194948.1">
    <property type="nucleotide sequence ID" value="NZ_JAAORB010000009.1"/>
</dbReference>
<proteinExistence type="predicted"/>
<dbReference type="AlphaFoldDB" id="A0A967EFU7"/>
<comment type="caution">
    <text evidence="1">The sequence shown here is derived from an EMBL/GenBank/DDBJ whole genome shotgun (WGS) entry which is preliminary data.</text>
</comment>
<dbReference type="Proteomes" id="UP000639775">
    <property type="component" value="Unassembled WGS sequence"/>
</dbReference>
<evidence type="ECO:0000313" key="2">
    <source>
        <dbReference type="Proteomes" id="UP000639775"/>
    </source>
</evidence>